<gene>
    <name evidence="1" type="ORF">EYH50_03950</name>
</gene>
<evidence type="ECO:0000313" key="2">
    <source>
        <dbReference type="Proteomes" id="UP000600071"/>
    </source>
</evidence>
<organism evidence="1 2">
    <name type="scientific">Pyrodictium delaneyi</name>
    <dbReference type="NCBI Taxonomy" id="1273541"/>
    <lineage>
        <taxon>Archaea</taxon>
        <taxon>Thermoproteota</taxon>
        <taxon>Thermoprotei</taxon>
        <taxon>Desulfurococcales</taxon>
        <taxon>Pyrodictiaceae</taxon>
        <taxon>Pyrodictium</taxon>
    </lineage>
</organism>
<dbReference type="EMBL" id="DQVR01000086">
    <property type="protein sequence ID" value="HIQ24182.1"/>
    <property type="molecule type" value="Genomic_DNA"/>
</dbReference>
<sequence length="368" mass="39927">MSLALVDRRQVVIVGAGPAGLLTALNLSEAEALVIEASSRPGWPPHCTGLVSPATARRFGIPEAVTEAYNEAVFLDDKLQEICRISGSPLAVRLSRPLLEELLARRVESHGHRIAYRVKATALQTDGCIQLHDGRRVCGEWVVAALGANPSVAAVFGARNCRYLPGFEVRVRLAARVSDDAFYTIHGWRVAPQFFAWVIPLRGGREALIGVGGDYAVERLAVLMQRLDRMGVVHVSGIVSHRGGRIVEGPPARHPLAGKLAGIGDVLCASKPFTGGGLYAVSILARPLAVLLEKGEKRLLLETWAMLRRELEAQYLLTRAARLLQPLWRRALKVVCSVAASGRCSIDYDAHSSLVECLALWREAGRHG</sequence>
<dbReference type="AlphaFoldDB" id="A0A833EB18"/>
<accession>A0A833EB18</accession>
<dbReference type="PANTHER" id="PTHR42685:SF21">
    <property type="entry name" value="DEHYDROGENASE (FLAVOPROTEIN)-LIKE PROTEIN"/>
    <property type="match status" value="1"/>
</dbReference>
<name>A0A833EB18_9CREN</name>
<dbReference type="Gene3D" id="3.50.50.60">
    <property type="entry name" value="FAD/NAD(P)-binding domain"/>
    <property type="match status" value="1"/>
</dbReference>
<reference evidence="1" key="1">
    <citation type="journal article" date="2020" name="ISME J.">
        <title>Gammaproteobacteria mediating utilization of methyl-, sulfur- and petroleum organic compounds in deep ocean hydrothermal plumes.</title>
        <authorList>
            <person name="Zhou Z."/>
            <person name="Liu Y."/>
            <person name="Pan J."/>
            <person name="Cron B.R."/>
            <person name="Toner B.M."/>
            <person name="Anantharaman K."/>
            <person name="Breier J.A."/>
            <person name="Dick G.J."/>
            <person name="Li M."/>
        </authorList>
    </citation>
    <scope>NUCLEOTIDE SEQUENCE</scope>
    <source>
        <strain evidence="1">SZUA-1523</strain>
    </source>
</reference>
<dbReference type="SUPFAM" id="SSF51905">
    <property type="entry name" value="FAD/NAD(P)-binding domain"/>
    <property type="match status" value="1"/>
</dbReference>
<dbReference type="PRINTS" id="PR00368">
    <property type="entry name" value="FADPNR"/>
</dbReference>
<dbReference type="InterPro" id="IPR036188">
    <property type="entry name" value="FAD/NAD-bd_sf"/>
</dbReference>
<dbReference type="PANTHER" id="PTHR42685">
    <property type="entry name" value="GERANYLGERANYL DIPHOSPHATE REDUCTASE"/>
    <property type="match status" value="1"/>
</dbReference>
<proteinExistence type="predicted"/>
<evidence type="ECO:0000313" key="1">
    <source>
        <dbReference type="EMBL" id="HIQ24182.1"/>
    </source>
</evidence>
<dbReference type="Pfam" id="PF05834">
    <property type="entry name" value="Lycopene_cycl"/>
    <property type="match status" value="1"/>
</dbReference>
<dbReference type="Proteomes" id="UP000600071">
    <property type="component" value="Unassembled WGS sequence"/>
</dbReference>
<comment type="caution">
    <text evidence="1">The sequence shown here is derived from an EMBL/GenBank/DDBJ whole genome shotgun (WGS) entry which is preliminary data.</text>
</comment>
<dbReference type="InterPro" id="IPR050407">
    <property type="entry name" value="Geranylgeranyl_reductase"/>
</dbReference>
<protein>
    <submittedName>
        <fullName evidence="1">NAD(P)/FAD-dependent oxidoreductase</fullName>
    </submittedName>
</protein>